<gene>
    <name evidence="2" type="ORF">METZ01_LOCUS126790</name>
</gene>
<keyword evidence="1" id="KW-0812">Transmembrane</keyword>
<dbReference type="AlphaFoldDB" id="A0A381Y9Z9"/>
<protein>
    <submittedName>
        <fullName evidence="2">Uncharacterized protein</fullName>
    </submittedName>
</protein>
<evidence type="ECO:0000313" key="2">
    <source>
        <dbReference type="EMBL" id="SVA73936.1"/>
    </source>
</evidence>
<sequence>MVNPMIIILIIGIISAVFGALLIFVPEAILKAERQANRLFMTDAVFLKNRIPIGIGLLGVSAFLGYTYAGEPLNETLFLVTAVLSGIFGLLLLVSPNTILQAERHANKLYMTDAFFLKNRIPIGIGLIAASVFMVYTYISFS</sequence>
<feature type="transmembrane region" description="Helical" evidence="1">
    <location>
        <begin position="51"/>
        <end position="70"/>
    </location>
</feature>
<dbReference type="EMBL" id="UINC01017748">
    <property type="protein sequence ID" value="SVA73936.1"/>
    <property type="molecule type" value="Genomic_DNA"/>
</dbReference>
<proteinExistence type="predicted"/>
<keyword evidence="1" id="KW-0472">Membrane</keyword>
<organism evidence="2">
    <name type="scientific">marine metagenome</name>
    <dbReference type="NCBI Taxonomy" id="408172"/>
    <lineage>
        <taxon>unclassified sequences</taxon>
        <taxon>metagenomes</taxon>
        <taxon>ecological metagenomes</taxon>
    </lineage>
</organism>
<feature type="transmembrane region" description="Helical" evidence="1">
    <location>
        <begin position="6"/>
        <end position="30"/>
    </location>
</feature>
<reference evidence="2" key="1">
    <citation type="submission" date="2018-05" db="EMBL/GenBank/DDBJ databases">
        <authorList>
            <person name="Lanie J.A."/>
            <person name="Ng W.-L."/>
            <person name="Kazmierczak K.M."/>
            <person name="Andrzejewski T.M."/>
            <person name="Davidsen T.M."/>
            <person name="Wayne K.J."/>
            <person name="Tettelin H."/>
            <person name="Glass J.I."/>
            <person name="Rusch D."/>
            <person name="Podicherti R."/>
            <person name="Tsui H.-C.T."/>
            <person name="Winkler M.E."/>
        </authorList>
    </citation>
    <scope>NUCLEOTIDE SEQUENCE</scope>
</reference>
<feature type="transmembrane region" description="Helical" evidence="1">
    <location>
        <begin position="121"/>
        <end position="139"/>
    </location>
</feature>
<evidence type="ECO:0000256" key="1">
    <source>
        <dbReference type="SAM" id="Phobius"/>
    </source>
</evidence>
<feature type="transmembrane region" description="Helical" evidence="1">
    <location>
        <begin position="76"/>
        <end position="100"/>
    </location>
</feature>
<name>A0A381Y9Z9_9ZZZZ</name>
<accession>A0A381Y9Z9</accession>
<keyword evidence="1" id="KW-1133">Transmembrane helix</keyword>